<reference evidence="3 4" key="1">
    <citation type="submission" date="2017-01" db="EMBL/GenBank/DDBJ databases">
        <authorList>
            <person name="Erauso G."/>
        </authorList>
    </citation>
    <scope>NUCLEOTIDE SEQUENCE [LARGE SCALE GENOMIC DNA]</scope>
    <source>
        <strain evidence="3">MESINF1</strain>
    </source>
</reference>
<dbReference type="GO" id="GO:0005975">
    <property type="term" value="P:carbohydrate metabolic process"/>
    <property type="evidence" value="ECO:0007669"/>
    <property type="project" value="InterPro"/>
</dbReference>
<dbReference type="SUPFAM" id="SSF48208">
    <property type="entry name" value="Six-hairpin glycosidases"/>
    <property type="match status" value="1"/>
</dbReference>
<dbReference type="EMBL" id="LS974202">
    <property type="protein sequence ID" value="SSC12452.1"/>
    <property type="molecule type" value="Genomic_DNA"/>
</dbReference>
<dbReference type="InterPro" id="IPR049174">
    <property type="entry name" value="Beta-AFase-like"/>
</dbReference>
<organism evidence="3 4">
    <name type="scientific">Mesotoga infera</name>
    <dbReference type="NCBI Taxonomy" id="1236046"/>
    <lineage>
        <taxon>Bacteria</taxon>
        <taxon>Thermotogati</taxon>
        <taxon>Thermotogota</taxon>
        <taxon>Thermotogae</taxon>
        <taxon>Kosmotogales</taxon>
        <taxon>Kosmotogaceae</taxon>
        <taxon>Mesotoga</taxon>
    </lineage>
</organism>
<keyword evidence="4" id="KW-1185">Reference proteome</keyword>
<dbReference type="KEGG" id="minf:MESINF_1003"/>
<dbReference type="InterPro" id="IPR049046">
    <property type="entry name" value="Beta-AFase-like_GH127_middle"/>
</dbReference>
<dbReference type="AlphaFoldDB" id="A0A7Z7PQI1"/>
<dbReference type="Pfam" id="PF07944">
    <property type="entry name" value="Beta-AFase-like_GH127_cat"/>
    <property type="match status" value="1"/>
</dbReference>
<gene>
    <name evidence="3" type="ORF">MESINF_1003</name>
</gene>
<dbReference type="PANTHER" id="PTHR43465:SF2">
    <property type="entry name" value="DUF1680 DOMAIN PROTEIN (AFU_ORTHOLOGUE AFUA_1G08910)"/>
    <property type="match status" value="1"/>
</dbReference>
<evidence type="ECO:0000313" key="3">
    <source>
        <dbReference type="EMBL" id="SSC12452.1"/>
    </source>
</evidence>
<dbReference type="Pfam" id="PF20736">
    <property type="entry name" value="Glyco_hydro127M"/>
    <property type="match status" value="1"/>
</dbReference>
<feature type="domain" description="Non-reducing end beta-L-arabinofuranosidase-like GH127 catalytic" evidence="1">
    <location>
        <begin position="67"/>
        <end position="406"/>
    </location>
</feature>
<proteinExistence type="predicted"/>
<evidence type="ECO:0000313" key="4">
    <source>
        <dbReference type="Proteomes" id="UP000250796"/>
    </source>
</evidence>
<dbReference type="InterPro" id="IPR012878">
    <property type="entry name" value="Beta-AFase-like_GH127_cat"/>
</dbReference>
<evidence type="ECO:0000259" key="2">
    <source>
        <dbReference type="Pfam" id="PF20736"/>
    </source>
</evidence>
<evidence type="ECO:0008006" key="5">
    <source>
        <dbReference type="Google" id="ProtNLM"/>
    </source>
</evidence>
<dbReference type="RefSeq" id="WP_169698771.1">
    <property type="nucleotide sequence ID" value="NZ_LS974202.1"/>
</dbReference>
<evidence type="ECO:0000259" key="1">
    <source>
        <dbReference type="Pfam" id="PF07944"/>
    </source>
</evidence>
<feature type="domain" description="Non-reducing end beta-L-arabinofuranosidase-like GH127 middle" evidence="2">
    <location>
        <begin position="418"/>
        <end position="500"/>
    </location>
</feature>
<dbReference type="PANTHER" id="PTHR43465">
    <property type="entry name" value="DUF1680 DOMAIN PROTEIN (AFU_ORTHOLOGUE AFUA_1G08910)"/>
    <property type="match status" value="1"/>
</dbReference>
<sequence length="626" mass="71177">MSLKRLLYGSIVPRGWLFEEATRNLKGLVGELDDLVPGIIRDDEIYGRNRLTGAVKSKDLGTVAQDQEWEVQYLWWNSESQSNWLDGLIRHAYLVGNAIYIEKAKKYLYRVLMAQDDDGYIGIYARDLRFDFKGENGELWAQATFLRAALGYYELTGEREVLERVMRAFDLTMKVYSERNPFDLEKAYAGASHGLAFTDVCYGLFGLIGDEKYLHFAGRLVDFYNRARLSEEDIREDNLLDYDYRFKGHGVHTYEGLRSLIIANMPDGRYNRAIEAYLHRLNFITTPSGAPIGDEWIWGRSADATETGYEFCSIQELLHSYLTLLEATGDLRWADRAEWLYYNAAHGAVNPCKSQIAYCKSDNSYAMNGHAGGRGSENDLRYKYSPAHQDVAVCCAPNAGRVLPYFTGSMYMKSSHGLLVTLYGPSRVETSVDGIAVTLEQITSYPFDLNIELRVTAAVRSDFKILLKKPFWAEKMKVEAVGAKIEDYVDSIAVSKDWKQDRILIEFTGRINERLDLKGEVYYSYGPLLYAMEIESIEKTGRLYGKGFEDSLFLPRDRSCLELCATEKTLESLTVSSDKHSGDFTDPPLVSGKFLDRRSGEEKTVSLKPIGSTILRKTTFKKCTFL</sequence>
<dbReference type="InterPro" id="IPR008928">
    <property type="entry name" value="6-hairpin_glycosidase_sf"/>
</dbReference>
<accession>A0A7Z7PQI1</accession>
<dbReference type="Proteomes" id="UP000250796">
    <property type="component" value="Chromosome MESINF"/>
</dbReference>
<name>A0A7Z7PQI1_9BACT</name>
<protein>
    <recommendedName>
        <fullName evidence="5">Glycoside hydrolase family 127 protein</fullName>
    </recommendedName>
</protein>